<evidence type="ECO:0000256" key="2">
    <source>
        <dbReference type="ARBA" id="ARBA00023163"/>
    </source>
</evidence>
<dbReference type="InterPro" id="IPR014036">
    <property type="entry name" value="DeoR-like_C"/>
</dbReference>
<dbReference type="SMART" id="SM01134">
    <property type="entry name" value="DeoRC"/>
    <property type="match status" value="1"/>
</dbReference>
<evidence type="ECO:0000313" key="5">
    <source>
        <dbReference type="Proteomes" id="UP000002522"/>
    </source>
</evidence>
<dbReference type="HOGENOM" id="CLU_060699_1_4_14"/>
<dbReference type="SUPFAM" id="SSF100950">
    <property type="entry name" value="NagB/RpiA/CoA transferase-like"/>
    <property type="match status" value="1"/>
</dbReference>
<evidence type="ECO:0000256" key="1">
    <source>
        <dbReference type="ARBA" id="ARBA00023015"/>
    </source>
</evidence>
<keyword evidence="5" id="KW-1185">Reference proteome</keyword>
<dbReference type="Gene3D" id="3.40.50.1360">
    <property type="match status" value="1"/>
</dbReference>
<feature type="domain" description="HTH deoR-type" evidence="3">
    <location>
        <begin position="9"/>
        <end position="59"/>
    </location>
</feature>
<name>Q8EUZ1_MALP2</name>
<dbReference type="InterPro" id="IPR037171">
    <property type="entry name" value="NagB/RpiA_transferase-like"/>
</dbReference>
<evidence type="ECO:0000259" key="3">
    <source>
        <dbReference type="SMART" id="SM00420"/>
    </source>
</evidence>
<dbReference type="eggNOG" id="COG1349">
    <property type="taxonomic scope" value="Bacteria"/>
</dbReference>
<dbReference type="STRING" id="272633.gene:10731899"/>
<protein>
    <submittedName>
        <fullName evidence="4">Transcriptional regulator DeoR family protein</fullName>
    </submittedName>
</protein>
<dbReference type="PANTHER" id="PTHR30363:SF44">
    <property type="entry name" value="AGA OPERON TRANSCRIPTIONAL REPRESSOR-RELATED"/>
    <property type="match status" value="1"/>
</dbReference>
<keyword evidence="2" id="KW-0804">Transcription</keyword>
<dbReference type="Gene3D" id="1.10.10.10">
    <property type="entry name" value="Winged helix-like DNA-binding domain superfamily/Winged helix DNA-binding domain"/>
    <property type="match status" value="1"/>
</dbReference>
<organism evidence="4 5">
    <name type="scientific">Malacoplasma penetrans (strain HF-2)</name>
    <name type="common">Mycoplasma penetrans</name>
    <dbReference type="NCBI Taxonomy" id="272633"/>
    <lineage>
        <taxon>Bacteria</taxon>
        <taxon>Bacillati</taxon>
        <taxon>Mycoplasmatota</taxon>
        <taxon>Mycoplasmoidales</taxon>
        <taxon>Mycoplasmoidaceae</taxon>
        <taxon>Malacoplasma</taxon>
    </lineage>
</organism>
<dbReference type="InterPro" id="IPR036390">
    <property type="entry name" value="WH_DNA-bd_sf"/>
</dbReference>
<evidence type="ECO:0000313" key="4">
    <source>
        <dbReference type="EMBL" id="BAC44570.1"/>
    </source>
</evidence>
<reference evidence="4 5" key="1">
    <citation type="journal article" date="2002" name="Nucleic Acids Res.">
        <title>The complete genomic sequence of Mycoplasma penetrans, an intracellular bacterial pathogen in humans.</title>
        <authorList>
            <person name="Sasaki Y."/>
            <person name="Ishikawa J."/>
            <person name="Yamashita A."/>
            <person name="Oshima K."/>
            <person name="Kenri T."/>
            <person name="Furuya K."/>
            <person name="Yoshino C."/>
            <person name="Horino A."/>
            <person name="Shiba T."/>
            <person name="Sasaki T."/>
            <person name="Hattori M."/>
        </authorList>
    </citation>
    <scope>NUCLEOTIDE SEQUENCE [LARGE SCALE GENOMIC DNA]</scope>
    <source>
        <strain evidence="4 5">HF-2</strain>
    </source>
</reference>
<dbReference type="SUPFAM" id="SSF46785">
    <property type="entry name" value="Winged helix' DNA-binding domain"/>
    <property type="match status" value="1"/>
</dbReference>
<keyword evidence="1" id="KW-0805">Transcription regulation</keyword>
<dbReference type="FunCoup" id="Q8EUZ1">
    <property type="interactions" value="3"/>
</dbReference>
<dbReference type="SMART" id="SM00420">
    <property type="entry name" value="HTH_DEOR"/>
    <property type="match status" value="1"/>
</dbReference>
<dbReference type="InterPro" id="IPR001034">
    <property type="entry name" value="DeoR_HTH"/>
</dbReference>
<dbReference type="GO" id="GO:0003700">
    <property type="term" value="F:DNA-binding transcription factor activity"/>
    <property type="evidence" value="ECO:0007669"/>
    <property type="project" value="InterPro"/>
</dbReference>
<dbReference type="AlphaFoldDB" id="Q8EUZ1"/>
<dbReference type="EMBL" id="BA000026">
    <property type="protein sequence ID" value="BAC44570.1"/>
    <property type="molecule type" value="Genomic_DNA"/>
</dbReference>
<proteinExistence type="predicted"/>
<dbReference type="InterPro" id="IPR036388">
    <property type="entry name" value="WH-like_DNA-bd_sf"/>
</dbReference>
<accession>Q8EUZ1</accession>
<dbReference type="InterPro" id="IPR050313">
    <property type="entry name" value="Carb_Metab_HTH_regulators"/>
</dbReference>
<dbReference type="Pfam" id="PF08220">
    <property type="entry name" value="HTH_DeoR"/>
    <property type="match status" value="1"/>
</dbReference>
<dbReference type="InParanoid" id="Q8EUZ1"/>
<dbReference type="PANTHER" id="PTHR30363">
    <property type="entry name" value="HTH-TYPE TRANSCRIPTIONAL REGULATOR SRLR-RELATED"/>
    <property type="match status" value="1"/>
</dbReference>
<dbReference type="KEGG" id="mpe:MYPE7770"/>
<sequence length="256" mass="29334">MNMSILIEQKIIEYLKQKKVVKPKEIEQVFNLTLSTTRRYLVKLEEKNMIRRTFGEIIYNDDLKSNVDANANNKILENINQKKEIAKKAVKLVGQYKTIYLDSGSSCYFLLDYLDKDVVIYTNSILNATRAINLGFKNVNIIGGTIKEGTLSIVDIDMDFINKINFPIAFMGVNGINEKGILTTPEKREGITKKILASKSDLVVVLAEKQKINQQSLYDFTPINKKILVVTDHDKLINLENENLFFIYTKGERNEN</sequence>
<dbReference type="Proteomes" id="UP000002522">
    <property type="component" value="Chromosome"/>
</dbReference>
<dbReference type="Pfam" id="PF00455">
    <property type="entry name" value="DeoRC"/>
    <property type="match status" value="1"/>
</dbReference>
<gene>
    <name evidence="4" type="ordered locus">MYPE7770</name>
</gene>